<evidence type="ECO:0000313" key="1">
    <source>
        <dbReference type="EMBL" id="ERL55340.1"/>
    </source>
</evidence>
<dbReference type="PATRIC" id="fig|1354303.4.peg.1750"/>
<protein>
    <submittedName>
        <fullName evidence="1">Uncharacterized protein</fullName>
    </submittedName>
</protein>
<dbReference type="Proteomes" id="UP000016761">
    <property type="component" value="Unassembled WGS sequence"/>
</dbReference>
<proteinExistence type="predicted"/>
<dbReference type="AlphaFoldDB" id="U4T3I3"/>
<name>U4T3I3_9GAMM</name>
<dbReference type="EMBL" id="AUSW01000031">
    <property type="protein sequence ID" value="ERL55340.1"/>
    <property type="molecule type" value="Genomic_DNA"/>
</dbReference>
<gene>
    <name evidence="1" type="ORF">M917_1780</name>
</gene>
<keyword evidence="2" id="KW-1185">Reference proteome</keyword>
<sequence length="38" mass="4503">MAKYCSKLKPTLKNLIVSTYKKVYKEKLSPVLLSFYLY</sequence>
<evidence type="ECO:0000313" key="2">
    <source>
        <dbReference type="Proteomes" id="UP000016761"/>
    </source>
</evidence>
<accession>U4T3I3</accession>
<organism evidence="1 2">
    <name type="scientific">Psychrobacter aquaticus CMS 56</name>
    <dbReference type="NCBI Taxonomy" id="1354303"/>
    <lineage>
        <taxon>Bacteria</taxon>
        <taxon>Pseudomonadati</taxon>
        <taxon>Pseudomonadota</taxon>
        <taxon>Gammaproteobacteria</taxon>
        <taxon>Moraxellales</taxon>
        <taxon>Moraxellaceae</taxon>
        <taxon>Psychrobacter</taxon>
    </lineage>
</organism>
<reference evidence="1 2" key="1">
    <citation type="journal article" date="2013" name="Genome Announc.">
        <title>Draft Genome Sequence of Psychrobacter aquaticus Strain CMS 56T, Isolated from a Cyanobacterial Mat Sample Collected from Water Bodies in the McMurdo Dry Valley Region of Antarctica.</title>
        <authorList>
            <person name="Reddy G.S."/>
            <person name="Ara S."/>
            <person name="Singh A."/>
            <person name="Kumar Pinnaka A."/>
            <person name="Shivaji S."/>
        </authorList>
    </citation>
    <scope>NUCLEOTIDE SEQUENCE [LARGE SCALE GENOMIC DNA]</scope>
    <source>
        <strain evidence="1 2">CMS 56</strain>
    </source>
</reference>
<comment type="caution">
    <text evidence="1">The sequence shown here is derived from an EMBL/GenBank/DDBJ whole genome shotgun (WGS) entry which is preliminary data.</text>
</comment>